<sequence length="313" mass="33697">MGKVAVSFEDGRSPVKLVCEPYTTSFDATKTSLMIGCLGGLGRSLTKWMVSRGARKFVFLGRSGSAKSEAQRLADEFIAKGANVVVIQGDVSQPKDVQKAIVAAATPIGGPWATLSNESWHTSVQPKVQGTWNVHNALRIEGRDNKLDFFLMTSSICGTAGTAAEANYCAANAFQDAFASHLLTGVELAGLKQQREKGFDGDNHRSVVNLGTKPRFTEELQFPPGIVEALSGQSPSTLFEAVTAMVRLGDFGLDSMLASEFRNFVYHCLEVDVPFMTLLDKETTVGTIALLITQGLEMKMEMEDSASIDARGS</sequence>
<dbReference type="SUPFAM" id="SSF51735">
    <property type="entry name" value="NAD(P)-binding Rossmann-fold domains"/>
    <property type="match status" value="1"/>
</dbReference>
<evidence type="ECO:0000313" key="3">
    <source>
        <dbReference type="Proteomes" id="UP000800035"/>
    </source>
</evidence>
<reference evidence="2" key="1">
    <citation type="journal article" date="2020" name="Stud. Mycol.">
        <title>101 Dothideomycetes genomes: a test case for predicting lifestyles and emergence of pathogens.</title>
        <authorList>
            <person name="Haridas S."/>
            <person name="Albert R."/>
            <person name="Binder M."/>
            <person name="Bloem J."/>
            <person name="Labutti K."/>
            <person name="Salamov A."/>
            <person name="Andreopoulos B."/>
            <person name="Baker S."/>
            <person name="Barry K."/>
            <person name="Bills G."/>
            <person name="Bluhm B."/>
            <person name="Cannon C."/>
            <person name="Castanera R."/>
            <person name="Culley D."/>
            <person name="Daum C."/>
            <person name="Ezra D."/>
            <person name="Gonzalez J."/>
            <person name="Henrissat B."/>
            <person name="Kuo A."/>
            <person name="Liang C."/>
            <person name="Lipzen A."/>
            <person name="Lutzoni F."/>
            <person name="Magnuson J."/>
            <person name="Mondo S."/>
            <person name="Nolan M."/>
            <person name="Ohm R."/>
            <person name="Pangilinan J."/>
            <person name="Park H.-J."/>
            <person name="Ramirez L."/>
            <person name="Alfaro M."/>
            <person name="Sun H."/>
            <person name="Tritt A."/>
            <person name="Yoshinaga Y."/>
            <person name="Zwiers L.-H."/>
            <person name="Turgeon B."/>
            <person name="Goodwin S."/>
            <person name="Spatafora J."/>
            <person name="Crous P."/>
            <person name="Grigoriev I."/>
        </authorList>
    </citation>
    <scope>NUCLEOTIDE SEQUENCE</scope>
    <source>
        <strain evidence="2">CBS 675.92</strain>
    </source>
</reference>
<protein>
    <recommendedName>
        <fullName evidence="1">Ketoreductase domain-containing protein</fullName>
    </recommendedName>
</protein>
<dbReference type="SMART" id="SM00822">
    <property type="entry name" value="PKS_KR"/>
    <property type="match status" value="1"/>
</dbReference>
<organism evidence="2 3">
    <name type="scientific">Byssothecium circinans</name>
    <dbReference type="NCBI Taxonomy" id="147558"/>
    <lineage>
        <taxon>Eukaryota</taxon>
        <taxon>Fungi</taxon>
        <taxon>Dikarya</taxon>
        <taxon>Ascomycota</taxon>
        <taxon>Pezizomycotina</taxon>
        <taxon>Dothideomycetes</taxon>
        <taxon>Pleosporomycetidae</taxon>
        <taxon>Pleosporales</taxon>
        <taxon>Massarineae</taxon>
        <taxon>Massarinaceae</taxon>
        <taxon>Byssothecium</taxon>
    </lineage>
</organism>
<evidence type="ECO:0000259" key="1">
    <source>
        <dbReference type="SMART" id="SM00822"/>
    </source>
</evidence>
<dbReference type="InterPro" id="IPR036736">
    <property type="entry name" value="ACP-like_sf"/>
</dbReference>
<gene>
    <name evidence="2" type="ORF">CC80DRAFT_583724</name>
</gene>
<dbReference type="AlphaFoldDB" id="A0A6A5T6R8"/>
<accession>A0A6A5T6R8</accession>
<dbReference type="PANTHER" id="PTHR43775:SF50">
    <property type="entry name" value="HIGHLY REDUCING POLYKETIDE SYNTHASE SRDA"/>
    <property type="match status" value="1"/>
</dbReference>
<dbReference type="OrthoDB" id="3793648at2759"/>
<dbReference type="GO" id="GO:0006633">
    <property type="term" value="P:fatty acid biosynthetic process"/>
    <property type="evidence" value="ECO:0007669"/>
    <property type="project" value="TreeGrafter"/>
</dbReference>
<keyword evidence="3" id="KW-1185">Reference proteome</keyword>
<feature type="domain" description="Ketoreductase" evidence="1">
    <location>
        <begin position="30"/>
        <end position="192"/>
    </location>
</feature>
<dbReference type="SUPFAM" id="SSF47336">
    <property type="entry name" value="ACP-like"/>
    <property type="match status" value="1"/>
</dbReference>
<dbReference type="GO" id="GO:0004312">
    <property type="term" value="F:fatty acid synthase activity"/>
    <property type="evidence" value="ECO:0007669"/>
    <property type="project" value="TreeGrafter"/>
</dbReference>
<dbReference type="InterPro" id="IPR036291">
    <property type="entry name" value="NAD(P)-bd_dom_sf"/>
</dbReference>
<proteinExistence type="predicted"/>
<dbReference type="InterPro" id="IPR050091">
    <property type="entry name" value="PKS_NRPS_Biosynth_Enz"/>
</dbReference>
<dbReference type="Proteomes" id="UP000800035">
    <property type="component" value="Unassembled WGS sequence"/>
</dbReference>
<dbReference type="PANTHER" id="PTHR43775">
    <property type="entry name" value="FATTY ACID SYNTHASE"/>
    <property type="match status" value="1"/>
</dbReference>
<dbReference type="Pfam" id="PF08659">
    <property type="entry name" value="KR"/>
    <property type="match status" value="1"/>
</dbReference>
<dbReference type="EMBL" id="ML977052">
    <property type="protein sequence ID" value="KAF1948635.1"/>
    <property type="molecule type" value="Genomic_DNA"/>
</dbReference>
<name>A0A6A5T6R8_9PLEO</name>
<evidence type="ECO:0000313" key="2">
    <source>
        <dbReference type="EMBL" id="KAF1948635.1"/>
    </source>
</evidence>
<dbReference type="InterPro" id="IPR057326">
    <property type="entry name" value="KR_dom"/>
</dbReference>
<dbReference type="Gene3D" id="3.40.50.720">
    <property type="entry name" value="NAD(P)-binding Rossmann-like Domain"/>
    <property type="match status" value="1"/>
</dbReference>
<dbReference type="InterPro" id="IPR013968">
    <property type="entry name" value="PKS_KR"/>
</dbReference>
<dbReference type="GO" id="GO:0044550">
    <property type="term" value="P:secondary metabolite biosynthetic process"/>
    <property type="evidence" value="ECO:0007669"/>
    <property type="project" value="TreeGrafter"/>
</dbReference>